<dbReference type="RefSeq" id="WP_329512868.1">
    <property type="nucleotide sequence ID" value="NZ_BAAAYZ010000074.1"/>
</dbReference>
<dbReference type="EMBL" id="JAYWVC010000412">
    <property type="protein sequence ID" value="MED7828528.1"/>
    <property type="molecule type" value="Genomic_DNA"/>
</dbReference>
<keyword evidence="2" id="KW-1185">Reference proteome</keyword>
<evidence type="ECO:0000313" key="2">
    <source>
        <dbReference type="Proteomes" id="UP001333996"/>
    </source>
</evidence>
<organism evidence="1 2">
    <name type="scientific">Streptomyces chiangmaiensis</name>
    <dbReference type="NCBI Taxonomy" id="766497"/>
    <lineage>
        <taxon>Bacteria</taxon>
        <taxon>Bacillati</taxon>
        <taxon>Actinomycetota</taxon>
        <taxon>Actinomycetes</taxon>
        <taxon>Kitasatosporales</taxon>
        <taxon>Streptomycetaceae</taxon>
        <taxon>Streptomyces</taxon>
    </lineage>
</organism>
<sequence length="148" mass="17146">MEPQDDQAVGEVLHGRGWRKAFTVAEMVDQWASLVGTVENGYEDFIDEYTNDLYSRNWLHEAWVLLPGHVLVTWNQRIQELDDRFRAATVFDDGQAVSQFHRLSQFDPDDMWWWRRHPRILVGDLGRALRSAGAVDLSPSPHDVPEIC</sequence>
<reference evidence="1" key="1">
    <citation type="submission" date="2024-01" db="EMBL/GenBank/DDBJ databases">
        <title>First draft genome sequence data of TA4-1, the type strain of Gram-positive actinobacterium Streptomyces chiangmaiensis.</title>
        <authorList>
            <person name="Yasawong M."/>
            <person name="Nantapong N."/>
        </authorList>
    </citation>
    <scope>NUCLEOTIDE SEQUENCE</scope>
    <source>
        <strain evidence="1">TA4-1</strain>
    </source>
</reference>
<protein>
    <submittedName>
        <fullName evidence="1">Uncharacterized protein</fullName>
    </submittedName>
</protein>
<name>A0ABU7FY77_9ACTN</name>
<gene>
    <name evidence="1" type="ORF">VXC91_43460</name>
</gene>
<proteinExistence type="predicted"/>
<accession>A0ABU7FY77</accession>
<evidence type="ECO:0000313" key="1">
    <source>
        <dbReference type="EMBL" id="MED7828528.1"/>
    </source>
</evidence>
<comment type="caution">
    <text evidence="1">The sequence shown here is derived from an EMBL/GenBank/DDBJ whole genome shotgun (WGS) entry which is preliminary data.</text>
</comment>
<dbReference type="Proteomes" id="UP001333996">
    <property type="component" value="Unassembled WGS sequence"/>
</dbReference>